<evidence type="ECO:0000259" key="1">
    <source>
        <dbReference type="PROSITE" id="PS51481"/>
    </source>
</evidence>
<keyword evidence="2" id="KW-0418">Kinase</keyword>
<dbReference type="GO" id="GO:0016301">
    <property type="term" value="F:kinase activity"/>
    <property type="evidence" value="ECO:0007669"/>
    <property type="project" value="UniProtKB-KW"/>
</dbReference>
<dbReference type="Gene3D" id="3.40.50.10440">
    <property type="entry name" value="Dihydroxyacetone kinase, domain 1"/>
    <property type="match status" value="1"/>
</dbReference>
<evidence type="ECO:0000313" key="2">
    <source>
        <dbReference type="EMBL" id="MBL1102829.1"/>
    </source>
</evidence>
<accession>A0ABS1NRU5</accession>
<dbReference type="InterPro" id="IPR004006">
    <property type="entry name" value="DhaK_dom"/>
</dbReference>
<protein>
    <submittedName>
        <fullName evidence="2">Dihydroxyacetone kinase subunit DhaK</fullName>
    </submittedName>
</protein>
<keyword evidence="2" id="KW-0808">Transferase</keyword>
<dbReference type="SUPFAM" id="SSF82549">
    <property type="entry name" value="DAK1/DegV-like"/>
    <property type="match status" value="1"/>
</dbReference>
<dbReference type="Proteomes" id="UP000634229">
    <property type="component" value="Unassembled WGS sequence"/>
</dbReference>
<sequence>MVLIDDDAALPAQEASPGRRGTAAAVVVEKIVGAVATQGALAYSLPATSARRQERVRSAKSRTPRAPPASVIKPSVAAAAASCRPHHSTVMPVSTPLSFRSLGVRSVAANRCSRTVERLSKRVTVRGMSCWAMKPVAPRCMFRGLSRLDCSAGEVEGPCG</sequence>
<proteinExistence type="predicted"/>
<reference evidence="2 3" key="1">
    <citation type="submission" date="2021-01" db="EMBL/GenBank/DDBJ databases">
        <title>WGS of actinomycetes isolated from Thailand.</title>
        <authorList>
            <person name="Thawai C."/>
        </authorList>
    </citation>
    <scope>NUCLEOTIDE SEQUENCE [LARGE SCALE GENOMIC DNA]</scope>
    <source>
        <strain evidence="2 3">CA1R205</strain>
    </source>
</reference>
<organism evidence="2 3">
    <name type="scientific">Streptomyces coffeae</name>
    <dbReference type="NCBI Taxonomy" id="621382"/>
    <lineage>
        <taxon>Bacteria</taxon>
        <taxon>Bacillati</taxon>
        <taxon>Actinomycetota</taxon>
        <taxon>Actinomycetes</taxon>
        <taxon>Kitasatosporales</taxon>
        <taxon>Streptomycetaceae</taxon>
        <taxon>Streptomyces</taxon>
    </lineage>
</organism>
<feature type="domain" description="DhaK" evidence="1">
    <location>
        <begin position="1"/>
        <end position="160"/>
    </location>
</feature>
<dbReference type="Pfam" id="PF02733">
    <property type="entry name" value="Dak1"/>
    <property type="match status" value="1"/>
</dbReference>
<dbReference type="EMBL" id="JAERRF010000087">
    <property type="protein sequence ID" value="MBL1102829.1"/>
    <property type="molecule type" value="Genomic_DNA"/>
</dbReference>
<name>A0ABS1NRU5_9ACTN</name>
<dbReference type="PROSITE" id="PS51481">
    <property type="entry name" value="DHAK"/>
    <property type="match status" value="1"/>
</dbReference>
<keyword evidence="3" id="KW-1185">Reference proteome</keyword>
<comment type="caution">
    <text evidence="2">The sequence shown here is derived from an EMBL/GenBank/DDBJ whole genome shotgun (WGS) entry which is preliminary data.</text>
</comment>
<gene>
    <name evidence="2" type="ORF">JK363_40950</name>
</gene>
<evidence type="ECO:0000313" key="3">
    <source>
        <dbReference type="Proteomes" id="UP000634229"/>
    </source>
</evidence>